<dbReference type="Proteomes" id="UP000316092">
    <property type="component" value="Unassembled WGS sequence"/>
</dbReference>
<gene>
    <name evidence="2" type="ORF">FNU79_03160</name>
</gene>
<protein>
    <recommendedName>
        <fullName evidence="4">Molecular chaperone</fullName>
    </recommendedName>
</protein>
<comment type="caution">
    <text evidence="2">The sequence shown here is derived from an EMBL/GenBank/DDBJ whole genome shotgun (WGS) entry which is preliminary data.</text>
</comment>
<feature type="chain" id="PRO_5022067752" description="Molecular chaperone" evidence="1">
    <location>
        <begin position="20"/>
        <end position="281"/>
    </location>
</feature>
<evidence type="ECO:0000313" key="2">
    <source>
        <dbReference type="EMBL" id="TSA87495.1"/>
    </source>
</evidence>
<dbReference type="EMBL" id="VKDB01000002">
    <property type="protein sequence ID" value="TSA87495.1"/>
    <property type="molecule type" value="Genomic_DNA"/>
</dbReference>
<evidence type="ECO:0000256" key="1">
    <source>
        <dbReference type="SAM" id="SignalP"/>
    </source>
</evidence>
<reference evidence="2 3" key="1">
    <citation type="submission" date="2019-07" db="EMBL/GenBank/DDBJ databases">
        <title>Deinococcus detaillus sp. nov., isolated from humus soil in Antarctica.</title>
        <authorList>
            <person name="Zhang K."/>
        </authorList>
    </citation>
    <scope>NUCLEOTIDE SEQUENCE [LARGE SCALE GENOMIC DNA]</scope>
    <source>
        <strain evidence="2 3">H1</strain>
    </source>
</reference>
<proteinExistence type="predicted"/>
<accession>A0A553V4W3</accession>
<feature type="signal peptide" evidence="1">
    <location>
        <begin position="1"/>
        <end position="19"/>
    </location>
</feature>
<name>A0A553V4W3_9DEIO</name>
<sequence>MRRLFALLTSLLLAAPISAQGTVGVDPVARLFTAKPGDSVTQDLNIYNPNADPASLRVAVYLSDMDISETGETKYLSAGTLPESLKNWMTFSPTSLDLGGQQTQNVRYTVQVPKDAAPGTHWIMLMLEGQDAAPVPGKTLASFRLRVAHTVYVNVEPIKRSGEISGIFDQVPQTADRPYTIGVQYRNTGNAVSGVQGRVELRDAGGERIATLPLNLDVALPNHTLLLQASLTGPVPKGQYSALVVLNDGDPSRELLGEHVLSLPFDLTAPAPLPAPGAAGK</sequence>
<dbReference type="RefSeq" id="WP_143719454.1">
    <property type="nucleotide sequence ID" value="NZ_VKDB01000002.1"/>
</dbReference>
<keyword evidence="3" id="KW-1185">Reference proteome</keyword>
<organism evidence="2 3">
    <name type="scientific">Deinococcus detaillensis</name>
    <dbReference type="NCBI Taxonomy" id="2592048"/>
    <lineage>
        <taxon>Bacteria</taxon>
        <taxon>Thermotogati</taxon>
        <taxon>Deinococcota</taxon>
        <taxon>Deinococci</taxon>
        <taxon>Deinococcales</taxon>
        <taxon>Deinococcaceae</taxon>
        <taxon>Deinococcus</taxon>
    </lineage>
</organism>
<dbReference type="AlphaFoldDB" id="A0A553V4W3"/>
<keyword evidence="1" id="KW-0732">Signal</keyword>
<evidence type="ECO:0008006" key="4">
    <source>
        <dbReference type="Google" id="ProtNLM"/>
    </source>
</evidence>
<dbReference type="OrthoDB" id="60531at2"/>
<evidence type="ECO:0000313" key="3">
    <source>
        <dbReference type="Proteomes" id="UP000316092"/>
    </source>
</evidence>